<organism evidence="1 2">
    <name type="scientific">Hohenbuehelia grisea</name>
    <dbReference type="NCBI Taxonomy" id="104357"/>
    <lineage>
        <taxon>Eukaryota</taxon>
        <taxon>Fungi</taxon>
        <taxon>Dikarya</taxon>
        <taxon>Basidiomycota</taxon>
        <taxon>Agaricomycotina</taxon>
        <taxon>Agaricomycetes</taxon>
        <taxon>Agaricomycetidae</taxon>
        <taxon>Agaricales</taxon>
        <taxon>Pleurotineae</taxon>
        <taxon>Pleurotaceae</taxon>
        <taxon>Hohenbuehelia</taxon>
    </lineage>
</organism>
<keyword evidence="2" id="KW-1185">Reference proteome</keyword>
<proteinExistence type="predicted"/>
<sequence>MKPAPTIAILSSSDHNKAHTPSLAKHTLVSENNNSQRWSELIPPDSALAFGVFWDPQDGLVAFSTAELLDASVEKSSNDTLVLPSDACDSRSQVLTLGTASSANLLAETPATLAFFRDTHQFLFAGRAPPLRDNARVNRGRAVMPGTQTSSTIGGMDVYLRGSLLGVAHTDCQHYSCFDLLEREFEMKSLAPMSTSHKLETATDFERRYSMAFSMIEQNIMSSKFSTSDTSTSNYVDVDWNVQDDDFRSTTWSILEPPKTPTFCRLAQQGCFYRRTHTLKKRRRSDTDDVPAPPSEVLQRREYNHEVPVGSSYRASGSHCATLSPAAILRGISLRLRREPTSD</sequence>
<comment type="caution">
    <text evidence="1">The sequence shown here is derived from an EMBL/GenBank/DDBJ whole genome shotgun (WGS) entry which is preliminary data.</text>
</comment>
<reference evidence="2" key="1">
    <citation type="submission" date="2024-06" db="EMBL/GenBank/DDBJ databases">
        <title>Multi-omics analyses provide insights into the biosynthesis of the anticancer antibiotic pleurotin in Hohenbuehelia grisea.</title>
        <authorList>
            <person name="Weaver J.A."/>
            <person name="Alberti F."/>
        </authorList>
    </citation>
    <scope>NUCLEOTIDE SEQUENCE [LARGE SCALE GENOMIC DNA]</scope>
    <source>
        <strain evidence="2">T-177</strain>
    </source>
</reference>
<dbReference type="Proteomes" id="UP001556367">
    <property type="component" value="Unassembled WGS sequence"/>
</dbReference>
<name>A0ABR3J736_9AGAR</name>
<dbReference type="EMBL" id="JASNQZ010000011">
    <property type="protein sequence ID" value="KAL0951397.1"/>
    <property type="molecule type" value="Genomic_DNA"/>
</dbReference>
<evidence type="ECO:0000313" key="2">
    <source>
        <dbReference type="Proteomes" id="UP001556367"/>
    </source>
</evidence>
<protein>
    <submittedName>
        <fullName evidence="1">Uncharacterized protein</fullName>
    </submittedName>
</protein>
<gene>
    <name evidence="1" type="ORF">HGRIS_008093</name>
</gene>
<accession>A0ABR3J736</accession>
<evidence type="ECO:0000313" key="1">
    <source>
        <dbReference type="EMBL" id="KAL0951397.1"/>
    </source>
</evidence>